<gene>
    <name evidence="4" type="ORF">WJX81_003864</name>
</gene>
<dbReference type="Gene3D" id="3.40.50.1820">
    <property type="entry name" value="alpha/beta hydrolase"/>
    <property type="match status" value="1"/>
</dbReference>
<dbReference type="GO" id="GO:0052689">
    <property type="term" value="F:carboxylic ester hydrolase activity"/>
    <property type="evidence" value="ECO:0007669"/>
    <property type="project" value="TreeGrafter"/>
</dbReference>
<sequence length="284" mass="29466">MITPCSPLALLPEELACHCVYRASSDGVDENLLVLLHGLGDTAGPFARMAERMALPQTACLALGGPLSVPFAGRAWFPAIDGAGDLIEASPGERRRVQGLERTRALLQAFLDGLDKAGWPRRRVHLFGFSQGGTVALDLALHSRGAQRRGGCIAVSAALLEETLAAAQAPAPSPAAGREPRGSAAAGTPVLMTYGQRDVQLKPAVLATARVLRQAGCSVEVHAVTDKAGGMVAGAEEMRVLMAFWAHTLSRRPAAGTGPGGGGTLVEVTDPADVAAVMRSRSRP</sequence>
<comment type="caution">
    <text evidence="4">The sequence shown here is derived from an EMBL/GenBank/DDBJ whole genome shotgun (WGS) entry which is preliminary data.</text>
</comment>
<reference evidence="4 5" key="1">
    <citation type="journal article" date="2024" name="Nat. Commun.">
        <title>Phylogenomics reveals the evolutionary origins of lichenization in chlorophyte algae.</title>
        <authorList>
            <person name="Puginier C."/>
            <person name="Libourel C."/>
            <person name="Otte J."/>
            <person name="Skaloud P."/>
            <person name="Haon M."/>
            <person name="Grisel S."/>
            <person name="Petersen M."/>
            <person name="Berrin J.G."/>
            <person name="Delaux P.M."/>
            <person name="Dal Grande F."/>
            <person name="Keller J."/>
        </authorList>
    </citation>
    <scope>NUCLEOTIDE SEQUENCE [LARGE SCALE GENOMIC DNA]</scope>
    <source>
        <strain evidence="4 5">SAG 245.80</strain>
    </source>
</reference>
<evidence type="ECO:0000313" key="4">
    <source>
        <dbReference type="EMBL" id="KAK9825643.1"/>
    </source>
</evidence>
<keyword evidence="2" id="KW-0378">Hydrolase</keyword>
<protein>
    <recommendedName>
        <fullName evidence="3">Phospholipase/carboxylesterase/thioesterase domain-containing protein</fullName>
    </recommendedName>
</protein>
<dbReference type="InterPro" id="IPR003140">
    <property type="entry name" value="PLipase/COase/thioEstase"/>
</dbReference>
<proteinExistence type="inferred from homology"/>
<dbReference type="GO" id="GO:0008474">
    <property type="term" value="F:palmitoyl-(protein) hydrolase activity"/>
    <property type="evidence" value="ECO:0007669"/>
    <property type="project" value="TreeGrafter"/>
</dbReference>
<dbReference type="InterPro" id="IPR029058">
    <property type="entry name" value="AB_hydrolase_fold"/>
</dbReference>
<dbReference type="GO" id="GO:0005737">
    <property type="term" value="C:cytoplasm"/>
    <property type="evidence" value="ECO:0007669"/>
    <property type="project" value="TreeGrafter"/>
</dbReference>
<comment type="similarity">
    <text evidence="1">Belongs to the AB hydrolase superfamily. AB hydrolase 2 family.</text>
</comment>
<dbReference type="PANTHER" id="PTHR10655">
    <property type="entry name" value="LYSOPHOSPHOLIPASE-RELATED"/>
    <property type="match status" value="1"/>
</dbReference>
<keyword evidence="5" id="KW-1185">Reference proteome</keyword>
<dbReference type="PANTHER" id="PTHR10655:SF17">
    <property type="entry name" value="LYSOPHOSPHOLIPASE-LIKE PROTEIN 1"/>
    <property type="match status" value="1"/>
</dbReference>
<feature type="domain" description="Phospholipase/carboxylesterase/thioesterase" evidence="3">
    <location>
        <begin position="28"/>
        <end position="163"/>
    </location>
</feature>
<name>A0AAW1QWK1_9CHLO</name>
<dbReference type="InterPro" id="IPR050565">
    <property type="entry name" value="LYPA1-2/EST-like"/>
</dbReference>
<evidence type="ECO:0000256" key="1">
    <source>
        <dbReference type="ARBA" id="ARBA00006499"/>
    </source>
</evidence>
<evidence type="ECO:0000256" key="2">
    <source>
        <dbReference type="ARBA" id="ARBA00022801"/>
    </source>
</evidence>
<dbReference type="EMBL" id="JALJOU010000072">
    <property type="protein sequence ID" value="KAK9825643.1"/>
    <property type="molecule type" value="Genomic_DNA"/>
</dbReference>
<dbReference type="AlphaFoldDB" id="A0AAW1QWK1"/>
<evidence type="ECO:0000313" key="5">
    <source>
        <dbReference type="Proteomes" id="UP001445335"/>
    </source>
</evidence>
<dbReference type="Proteomes" id="UP001445335">
    <property type="component" value="Unassembled WGS sequence"/>
</dbReference>
<organism evidence="4 5">
    <name type="scientific">Elliptochloris bilobata</name>
    <dbReference type="NCBI Taxonomy" id="381761"/>
    <lineage>
        <taxon>Eukaryota</taxon>
        <taxon>Viridiplantae</taxon>
        <taxon>Chlorophyta</taxon>
        <taxon>core chlorophytes</taxon>
        <taxon>Trebouxiophyceae</taxon>
        <taxon>Trebouxiophyceae incertae sedis</taxon>
        <taxon>Elliptochloris clade</taxon>
        <taxon>Elliptochloris</taxon>
    </lineage>
</organism>
<accession>A0AAW1QWK1</accession>
<evidence type="ECO:0000259" key="3">
    <source>
        <dbReference type="Pfam" id="PF02230"/>
    </source>
</evidence>
<dbReference type="SUPFAM" id="SSF53474">
    <property type="entry name" value="alpha/beta-Hydrolases"/>
    <property type="match status" value="1"/>
</dbReference>
<dbReference type="Pfam" id="PF02230">
    <property type="entry name" value="Abhydrolase_2"/>
    <property type="match status" value="1"/>
</dbReference>